<dbReference type="KEGG" id="tki:TKV_c23980"/>
<dbReference type="Proteomes" id="UP000029669">
    <property type="component" value="Chromosome"/>
</dbReference>
<dbReference type="STRING" id="2325.TKV_c23980"/>
<feature type="domain" description="Peptidase MA-like" evidence="1">
    <location>
        <begin position="148"/>
        <end position="263"/>
    </location>
</feature>
<dbReference type="HOGENOM" id="CLU_079582_0_0_9"/>
<dbReference type="AlphaFoldDB" id="A0A097AUP9"/>
<organism evidence="2 3">
    <name type="scientific">Thermoanaerobacter kivui</name>
    <name type="common">Acetogenium kivui</name>
    <dbReference type="NCBI Taxonomy" id="2325"/>
    <lineage>
        <taxon>Bacteria</taxon>
        <taxon>Bacillati</taxon>
        <taxon>Bacillota</taxon>
        <taxon>Clostridia</taxon>
        <taxon>Thermoanaerobacterales</taxon>
        <taxon>Thermoanaerobacteraceae</taxon>
        <taxon>Thermoanaerobacter</taxon>
    </lineage>
</organism>
<dbReference type="InterPro" id="IPR039568">
    <property type="entry name" value="Peptidase_MA-like_dom"/>
</dbReference>
<evidence type="ECO:0000259" key="1">
    <source>
        <dbReference type="Pfam" id="PF13485"/>
    </source>
</evidence>
<gene>
    <name evidence="2" type="ORF">TKV_c23980</name>
</gene>
<dbReference type="EMBL" id="CP009170">
    <property type="protein sequence ID" value="AIS53520.1"/>
    <property type="molecule type" value="Genomic_DNA"/>
</dbReference>
<accession>A0A097AUP9</accession>
<dbReference type="RefSeq" id="WP_049686080.1">
    <property type="nucleotide sequence ID" value="NZ_CP009170.1"/>
</dbReference>
<dbReference type="OrthoDB" id="9787613at2"/>
<dbReference type="Pfam" id="PF13485">
    <property type="entry name" value="Peptidase_MA_2"/>
    <property type="match status" value="1"/>
</dbReference>
<protein>
    <recommendedName>
        <fullName evidence="1">Peptidase MA-like domain-containing protein</fullName>
    </recommendedName>
</protein>
<proteinExistence type="predicted"/>
<sequence length="268" mass="30819">MKRKIIAFVSALILFISLYYANKIVVASYPYVREIKEKSLTDNAKDYKTTQSEHFIVRYTPQDEKYVPLVLKIAEKHYANVTDDLGYKPHNKTVIIMYHDPEKMNRDFSLAKGDTAMGLYLNGAISIVSPELWISPGQDLERVFEHDGPIVHEFAHLIVDDVARGNYPVWFTEGIALLEEYRENSFVWGEGVTADKPYSLKELTYNFNQLDETLAYKRSFEIVKAITDKYGMQSIRDILKCLGKGLSLNDSFYKITGVDLEKFVDSLK</sequence>
<reference evidence="3" key="1">
    <citation type="journal article" date="2015" name="Genome Announc.">
        <title>Whole-Genome Sequences of 80 Environmental and Clinical Isolates of Burkholderia pseudomallei.</title>
        <authorList>
            <person name="Johnson S.L."/>
            <person name="Baker A.L."/>
            <person name="Chain P.S."/>
            <person name="Currie B.J."/>
            <person name="Daligault H.E."/>
            <person name="Davenport K.W."/>
            <person name="Davis C.B."/>
            <person name="Inglis T.J."/>
            <person name="Kaestli M."/>
            <person name="Koren S."/>
            <person name="Mayo M."/>
            <person name="Merritt A.J."/>
            <person name="Price E.P."/>
            <person name="Sarovich D.S."/>
            <person name="Warner J."/>
            <person name="Rosovitz M.J."/>
        </authorList>
    </citation>
    <scope>NUCLEOTIDE SEQUENCE [LARGE SCALE GENOMIC DNA]</scope>
    <source>
        <strain evidence="3">DSM 2030</strain>
    </source>
</reference>
<keyword evidence="3" id="KW-1185">Reference proteome</keyword>
<name>A0A097AUP9_THEKI</name>
<dbReference type="eggNOG" id="COG0308">
    <property type="taxonomic scope" value="Bacteria"/>
</dbReference>
<evidence type="ECO:0000313" key="3">
    <source>
        <dbReference type="Proteomes" id="UP000029669"/>
    </source>
</evidence>
<evidence type="ECO:0000313" key="2">
    <source>
        <dbReference type="EMBL" id="AIS53520.1"/>
    </source>
</evidence>